<evidence type="ECO:0000313" key="3">
    <source>
        <dbReference type="EMBL" id="AAM85161.1"/>
    </source>
</evidence>
<keyword evidence="2" id="KW-0413">Isomerase</keyword>
<dbReference type="Pfam" id="PF01177">
    <property type="entry name" value="Asp_Glu_race"/>
    <property type="match status" value="1"/>
</dbReference>
<dbReference type="InterPro" id="IPR018187">
    <property type="entry name" value="Asp/Glu_racemase_AS_1"/>
</dbReference>
<dbReference type="PANTHER" id="PTHR21198:SF7">
    <property type="entry name" value="ASPARTATE-GLUTAMATE RACEMASE FAMILY"/>
    <property type="match status" value="1"/>
</dbReference>
<sequence length="276" mass="30130">MPKGSKRKTNRCTMAFTYNVGALSPFKMQGVSCPCSPQSLSDGIIMMKILGLIGGMSWESTIPYYRMINQHVKAQLGGLHSAKIILYSVDFHEIEQLQAKGDWQTAAQLLSNAAISLKHAGAEVIVVCTNTMHKVADDIEAACGLPLLHIADATAVQIKQQGIDKIGLLGTRYTMEQGFYRGRLTEKHGIEVITPDDTDREAVNRIIYEELCLGIISETSRDAYRRVIKKLEAQGVQGIIFGCTEITLLVNAQDASVPVFDTTAIHASAAADYALQ</sequence>
<dbReference type="HOGENOM" id="CLU_055360_1_0_6"/>
<comment type="similarity">
    <text evidence="1">Belongs to the aspartate/glutamate racemases family.</text>
</comment>
<dbReference type="InterPro" id="IPR001920">
    <property type="entry name" value="Asp/Glu_race"/>
</dbReference>
<dbReference type="PROSITE" id="PS00923">
    <property type="entry name" value="ASP_GLU_RACEMASE_1"/>
    <property type="match status" value="1"/>
</dbReference>
<dbReference type="InterPro" id="IPR004380">
    <property type="entry name" value="Asp_race"/>
</dbReference>
<evidence type="ECO:0000256" key="2">
    <source>
        <dbReference type="ARBA" id="ARBA00023235"/>
    </source>
</evidence>
<gene>
    <name evidence="3" type="ordered locus">y1592</name>
</gene>
<dbReference type="AlphaFoldDB" id="Q8D0U4"/>
<dbReference type="GO" id="GO:0047661">
    <property type="term" value="F:amino-acid racemase activity"/>
    <property type="evidence" value="ECO:0007669"/>
    <property type="project" value="InterPro"/>
</dbReference>
<evidence type="ECO:0000313" key="4">
    <source>
        <dbReference type="Proteomes" id="UP000002490"/>
    </source>
</evidence>
<dbReference type="KEGG" id="ypk:y1592"/>
<reference evidence="3 4" key="1">
    <citation type="journal article" date="2002" name="J. Bacteriol.">
        <title>Genome sequence of Yersinia pestis KIM.</title>
        <authorList>
            <person name="Deng W."/>
            <person name="Burland V."/>
            <person name="Plunkett G.III."/>
            <person name="Boutin A."/>
            <person name="Mayhew G.F."/>
            <person name="Liss P."/>
            <person name="Perna N.T."/>
            <person name="Rose D.J."/>
            <person name="Mau B."/>
            <person name="Zhou S."/>
            <person name="Schwartz D.C."/>
            <person name="Fetherston J.D."/>
            <person name="Lindler L.E."/>
            <person name="Brubaker R.R."/>
            <person name="Plana G.V."/>
            <person name="Straley S.C."/>
            <person name="McDonough K.A."/>
            <person name="Nilles M.L."/>
            <person name="Matson J.S."/>
            <person name="Blattner F.R."/>
            <person name="Perry R.D."/>
        </authorList>
    </citation>
    <scope>NUCLEOTIDE SEQUENCE [LARGE SCALE GENOMIC DNA]</scope>
    <source>
        <strain evidence="4">KIM10+ / Biovar Mediaevalis</strain>
    </source>
</reference>
<dbReference type="NCBIfam" id="TIGR00035">
    <property type="entry name" value="asp_race"/>
    <property type="match status" value="1"/>
</dbReference>
<evidence type="ECO:0000256" key="1">
    <source>
        <dbReference type="ARBA" id="ARBA00007847"/>
    </source>
</evidence>
<organism evidence="3 4">
    <name type="scientific">Yersinia pestis</name>
    <dbReference type="NCBI Taxonomy" id="632"/>
    <lineage>
        <taxon>Bacteria</taxon>
        <taxon>Pseudomonadati</taxon>
        <taxon>Pseudomonadota</taxon>
        <taxon>Gammaproteobacteria</taxon>
        <taxon>Enterobacterales</taxon>
        <taxon>Yersiniaceae</taxon>
        <taxon>Yersinia</taxon>
    </lineage>
</organism>
<dbReference type="Proteomes" id="UP000002490">
    <property type="component" value="Chromosome"/>
</dbReference>
<protein>
    <submittedName>
        <fullName evidence="3">Resistance protein</fullName>
    </submittedName>
</protein>
<name>Q8D0U4_YERPE</name>
<proteinExistence type="inferred from homology"/>
<accession>Q8D0U4</accession>
<dbReference type="PANTHER" id="PTHR21198">
    <property type="entry name" value="GLUTAMATE RACEMASE"/>
    <property type="match status" value="1"/>
</dbReference>
<dbReference type="InterPro" id="IPR015942">
    <property type="entry name" value="Asp/Glu/hydantoin_racemase"/>
</dbReference>
<dbReference type="Gene3D" id="3.40.50.1860">
    <property type="match status" value="2"/>
</dbReference>
<dbReference type="DNASU" id="1146539"/>
<dbReference type="SUPFAM" id="SSF53681">
    <property type="entry name" value="Aspartate/glutamate racemase"/>
    <property type="match status" value="2"/>
</dbReference>
<dbReference type="EMBL" id="AE009952">
    <property type="protein sequence ID" value="AAM85161.1"/>
    <property type="molecule type" value="Genomic_DNA"/>
</dbReference>